<dbReference type="Pfam" id="PF25832">
    <property type="entry name" value="Fn3_SaeA_2nd"/>
    <property type="match status" value="1"/>
</dbReference>
<gene>
    <name evidence="7" type="ORF">CORMATOL_02583</name>
</gene>
<dbReference type="InterPro" id="IPR058696">
    <property type="entry name" value="Fn3_SaeA_5th"/>
</dbReference>
<dbReference type="Pfam" id="PF25836">
    <property type="entry name" value="Fn3_SaeA_6th"/>
    <property type="match status" value="1"/>
</dbReference>
<dbReference type="Pfam" id="PF25834">
    <property type="entry name" value="Fn3_SaeA_4th"/>
    <property type="match status" value="1"/>
</dbReference>
<feature type="domain" description="SaeA second Fn3-like" evidence="3">
    <location>
        <begin position="387"/>
        <end position="466"/>
    </location>
</feature>
<evidence type="ECO:0000259" key="4">
    <source>
        <dbReference type="Pfam" id="PF25834"/>
    </source>
</evidence>
<dbReference type="EMBL" id="ACEB01000043">
    <property type="protein sequence ID" value="EEG25875.1"/>
    <property type="molecule type" value="Genomic_DNA"/>
</dbReference>
<proteinExistence type="predicted"/>
<feature type="compositionally biased region" description="Low complexity" evidence="1">
    <location>
        <begin position="191"/>
        <end position="205"/>
    </location>
</feature>
<dbReference type="HOGENOM" id="CLU_017080_0_0_11"/>
<evidence type="ECO:0000259" key="3">
    <source>
        <dbReference type="Pfam" id="PF25833"/>
    </source>
</evidence>
<dbReference type="InterPro" id="IPR058692">
    <property type="entry name" value="Fn3_SaeA_2nd"/>
</dbReference>
<dbReference type="InterPro" id="IPR058694">
    <property type="entry name" value="Fn3_SaeA_4th"/>
</dbReference>
<dbReference type="Pfam" id="PF25833">
    <property type="entry name" value="Fn3_SaeA_3rd"/>
    <property type="match status" value="1"/>
</dbReference>
<evidence type="ECO:0000256" key="1">
    <source>
        <dbReference type="SAM" id="MobiDB-lite"/>
    </source>
</evidence>
<protein>
    <submittedName>
        <fullName evidence="7">Uncharacterized protein</fullName>
    </submittedName>
</protein>
<dbReference type="InterPro" id="IPR058691">
    <property type="entry name" value="Fn3_SaeA_1st"/>
</dbReference>
<feature type="region of interest" description="Disordered" evidence="1">
    <location>
        <begin position="136"/>
        <end position="227"/>
    </location>
</feature>
<dbReference type="Proteomes" id="UP000006247">
    <property type="component" value="Unassembled WGS sequence"/>
</dbReference>
<evidence type="ECO:0000313" key="7">
    <source>
        <dbReference type="EMBL" id="EEG25875.1"/>
    </source>
</evidence>
<feature type="compositionally biased region" description="Low complexity" evidence="1">
    <location>
        <begin position="216"/>
        <end position="225"/>
    </location>
</feature>
<feature type="domain" description="SaeA first Fn3-like" evidence="2">
    <location>
        <begin position="294"/>
        <end position="381"/>
    </location>
</feature>
<evidence type="ECO:0000313" key="8">
    <source>
        <dbReference type="Proteomes" id="UP000006247"/>
    </source>
</evidence>
<feature type="compositionally biased region" description="Low complexity" evidence="1">
    <location>
        <begin position="144"/>
        <end position="155"/>
    </location>
</feature>
<comment type="caution">
    <text evidence="7">The sequence shown here is derived from an EMBL/GenBank/DDBJ whole genome shotgun (WGS) entry which is preliminary data.</text>
</comment>
<feature type="compositionally biased region" description="Pro residues" evidence="1">
    <location>
        <begin position="206"/>
        <end position="215"/>
    </location>
</feature>
<evidence type="ECO:0000259" key="5">
    <source>
        <dbReference type="Pfam" id="PF25835"/>
    </source>
</evidence>
<dbReference type="AlphaFoldDB" id="C0E6F0"/>
<dbReference type="InterPro" id="IPR058693">
    <property type="entry name" value="Fn3_SaeA_3rd"/>
</dbReference>
<feature type="domain" description="SaeA third Fn3-like" evidence="4">
    <location>
        <begin position="500"/>
        <end position="595"/>
    </location>
</feature>
<accession>C0E6F0</accession>
<sequence>MTRTGRFKQEGRFIVAQYNTISAIPFPDLLKVSSLVNPTRANITEVLQGYPDEVVDKLVALLNGHADQDESDELVDVEPVEPPVDHQPDHDTQETVVFDRPDTIIHNAQQSAAVFQSESAGAYRSGTKQSLFQDFEETSDHDAPAPQEAEPADVPMNPIPSDTTLDQDVSRKTTSTDAPHGDPEPAGDTNQPPVTQAPDTQQTPPAATPAPPVPPAATTASTSSSRGGFSLAAMLKAAKDAEIERQRRVDPNDFEDIDRSYFADYDWSTQEVTRDTVHIIPENLYNTDDGADTPPTMLIYWDPVDVPDDQIVLYLLVGDDFEQEPSPENGHELVVTRGTAFRETINEDAGMRHYMVWAYIAPEANPKQLLKVQPVFVGENAIALPPSDLKVVESDGVVTGTWTPKRGHANVMVYVRQSSDRRPLDSPENRLRDKVDARGFSYTVPVRGVTYDFQLFPEIVFRGNTMRGVGGEVRQLTISANIQQIELLEASLMVREEGTRGSGNDTILLSYIHPPTGEVKIYLTKTEPAPDLIGQEVDSSYLDDDDALGNTEWSKSYEGDPGEEMIKELSWPAGWSQVYCVPVNVVGEKSMVGEPKQIRRVESIKDFDLIQRVDSQLITFDWPSGAQMVEVRQEQKPMLELTEDDYRRQGGIRLHLNPLHDKVTLLPKAIHEGRYTKADHATSKDYPGLKLYAYKIEVPQEPGEGVLPKLWIWREDLEDRNQAPRFSLVYRSDRLPLYNEDGEEVIRCALSNDQRGAPGEPAPFLNPDTLAHGFDKAKSWGEYWLIDLPSEGPNAKTSGFIRLFIQPDSDDAATEKGASRVLIDDEAIDSLNLDDGKWSAYFYQRGY</sequence>
<reference evidence="7 8" key="1">
    <citation type="submission" date="2009-01" db="EMBL/GenBank/DDBJ databases">
        <authorList>
            <person name="Fulton L."/>
            <person name="Clifton S."/>
            <person name="Chinwalla A.T."/>
            <person name="Mitreva M."/>
            <person name="Sodergren E."/>
            <person name="Weinstock G."/>
            <person name="Clifton S."/>
            <person name="Dooling D.J."/>
            <person name="Fulton B."/>
            <person name="Minx P."/>
            <person name="Pepin K.H."/>
            <person name="Johnson M."/>
            <person name="Bhonagiri V."/>
            <person name="Nash W.E."/>
            <person name="Mardis E.R."/>
            <person name="Wilson R.K."/>
        </authorList>
    </citation>
    <scope>NUCLEOTIDE SEQUENCE [LARGE SCALE GENOMIC DNA]</scope>
    <source>
        <strain evidence="7 8">ATCC 33806</strain>
    </source>
</reference>
<evidence type="ECO:0000259" key="6">
    <source>
        <dbReference type="Pfam" id="PF25836"/>
    </source>
</evidence>
<feature type="domain" description="SaeA fifth Fn3-like" evidence="6">
    <location>
        <begin position="693"/>
        <end position="809"/>
    </location>
</feature>
<feature type="compositionally biased region" description="Polar residues" evidence="1">
    <location>
        <begin position="160"/>
        <end position="177"/>
    </location>
</feature>
<name>C0E6F0_9CORY</name>
<organism evidence="7 8">
    <name type="scientific">Corynebacterium matruchotii ATCC 33806</name>
    <dbReference type="NCBI Taxonomy" id="566549"/>
    <lineage>
        <taxon>Bacteria</taxon>
        <taxon>Bacillati</taxon>
        <taxon>Actinomycetota</taxon>
        <taxon>Actinomycetes</taxon>
        <taxon>Mycobacteriales</taxon>
        <taxon>Corynebacteriaceae</taxon>
        <taxon>Corynebacterium</taxon>
    </lineage>
</organism>
<dbReference type="Pfam" id="PF25835">
    <property type="entry name" value="Fn3_SaeA_5th"/>
    <property type="match status" value="1"/>
</dbReference>
<feature type="domain" description="SaeA fourth Fn3-like" evidence="5">
    <location>
        <begin position="604"/>
        <end position="682"/>
    </location>
</feature>
<evidence type="ECO:0000259" key="2">
    <source>
        <dbReference type="Pfam" id="PF25832"/>
    </source>
</evidence>